<dbReference type="RefSeq" id="WP_083096024.1">
    <property type="nucleotide sequence ID" value="NZ_AP022590.1"/>
</dbReference>
<evidence type="ECO:0000313" key="6">
    <source>
        <dbReference type="Proteomes" id="UP000465812"/>
    </source>
</evidence>
<evidence type="ECO:0000256" key="1">
    <source>
        <dbReference type="ARBA" id="ARBA00006484"/>
    </source>
</evidence>
<gene>
    <name evidence="3" type="primary">hcaB</name>
    <name evidence="4" type="ORF">BST30_15875</name>
    <name evidence="3" type="ORF">MMAN_22960</name>
</gene>
<dbReference type="InterPro" id="IPR020904">
    <property type="entry name" value="Sc_DH/Rdtase_CS"/>
</dbReference>
<evidence type="ECO:0000313" key="3">
    <source>
        <dbReference type="EMBL" id="BBY38162.1"/>
    </source>
</evidence>
<dbReference type="PRINTS" id="PR00081">
    <property type="entry name" value="GDHRDH"/>
</dbReference>
<dbReference type="Gene3D" id="3.40.50.720">
    <property type="entry name" value="NAD(P)-binding Rossmann-like Domain"/>
    <property type="match status" value="1"/>
</dbReference>
<dbReference type="InterPro" id="IPR002347">
    <property type="entry name" value="SDR_fam"/>
</dbReference>
<dbReference type="InterPro" id="IPR036291">
    <property type="entry name" value="NAD(P)-bd_dom_sf"/>
</dbReference>
<sequence>MGWLDGVTVLATGAGSGIGRAAVDAFVGEGAKVGVLELVSEKAQRLRADLGDAVVVVEGDATRMADNERAVEATVAAFGGIDVLATFVGVFDFFQPLRDMAADVLSPAFDEIFAVNVKSYLFSAKAALAELEKSEGSIIFTVSNSGFYPGGGGVLYTATKFAVRGLVVELAHELAPKIRVNGVAPGGTTSDLRGLRALGLHDIALLSGPPEELRARMAEYSPLDYDPAPSVHAGAYVYLASKARTGAVTGTIIQSDGGLGVRGMMRVAGLRS</sequence>
<dbReference type="STRING" id="560555.BST30_15875"/>
<dbReference type="Proteomes" id="UP000192760">
    <property type="component" value="Unassembled WGS sequence"/>
</dbReference>
<evidence type="ECO:0000313" key="4">
    <source>
        <dbReference type="EMBL" id="ORB04936.1"/>
    </source>
</evidence>
<comment type="similarity">
    <text evidence="1">Belongs to the short-chain dehydrogenases/reductases (SDR) family.</text>
</comment>
<evidence type="ECO:0000313" key="5">
    <source>
        <dbReference type="Proteomes" id="UP000192760"/>
    </source>
</evidence>
<dbReference type="Pfam" id="PF00106">
    <property type="entry name" value="adh_short"/>
    <property type="match status" value="1"/>
</dbReference>
<reference evidence="3 6" key="2">
    <citation type="journal article" date="2019" name="Emerg. Microbes Infect.">
        <title>Comprehensive subspecies identification of 175 nontuberculous mycobacteria species based on 7547 genomic profiles.</title>
        <authorList>
            <person name="Matsumoto Y."/>
            <person name="Kinjo T."/>
            <person name="Motooka D."/>
            <person name="Nabeya D."/>
            <person name="Jung N."/>
            <person name="Uechi K."/>
            <person name="Horii T."/>
            <person name="Iida T."/>
            <person name="Fujita J."/>
            <person name="Nakamura S."/>
        </authorList>
    </citation>
    <scope>NUCLEOTIDE SEQUENCE [LARGE SCALE GENOMIC DNA]</scope>
    <source>
        <strain evidence="3 6">JCM 18113</strain>
    </source>
</reference>
<dbReference type="EMBL" id="AP022590">
    <property type="protein sequence ID" value="BBY38162.1"/>
    <property type="molecule type" value="Genomic_DNA"/>
</dbReference>
<keyword evidence="6" id="KW-1185">Reference proteome</keyword>
<protein>
    <submittedName>
        <fullName evidence="4">3-(Cis-5,6-dihydroxycyclohexa-1, 3-dien-1-yl)propanoate dehydrogenase</fullName>
    </submittedName>
    <submittedName>
        <fullName evidence="3">3-phenylpropionate-dihydrodiol/cinnamic acid-dihydrodiol dehydrogenase</fullName>
    </submittedName>
</protein>
<dbReference type="NCBIfam" id="NF004849">
    <property type="entry name" value="PRK06200.1"/>
    <property type="match status" value="1"/>
</dbReference>
<dbReference type="PROSITE" id="PS00061">
    <property type="entry name" value="ADH_SHORT"/>
    <property type="match status" value="1"/>
</dbReference>
<dbReference type="EMBL" id="MVHW01000017">
    <property type="protein sequence ID" value="ORB04936.1"/>
    <property type="molecule type" value="Genomic_DNA"/>
</dbReference>
<dbReference type="PANTHER" id="PTHR43008:SF4">
    <property type="entry name" value="CHAIN DEHYDROGENASE, PUTATIVE (AFU_ORTHOLOGUE AFUA_4G08710)-RELATED"/>
    <property type="match status" value="1"/>
</dbReference>
<dbReference type="AlphaFoldDB" id="A0A1X0FTC2"/>
<reference evidence="4 5" key="1">
    <citation type="submission" date="2017-02" db="EMBL/GenBank/DDBJ databases">
        <title>The new phylogeny of genus Mycobacterium.</title>
        <authorList>
            <person name="Tortoli E."/>
            <person name="Trovato A."/>
            <person name="Cirillo D.M."/>
        </authorList>
    </citation>
    <scope>NUCLEOTIDE SEQUENCE [LARGE SCALE GENOMIC DNA]</scope>
    <source>
        <strain evidence="4 5">DSM 45255</strain>
    </source>
</reference>
<dbReference type="Proteomes" id="UP000465812">
    <property type="component" value="Chromosome"/>
</dbReference>
<organism evidence="4 5">
    <name type="scientific">Mycobacterium mantenii</name>
    <dbReference type="NCBI Taxonomy" id="560555"/>
    <lineage>
        <taxon>Bacteria</taxon>
        <taxon>Bacillati</taxon>
        <taxon>Actinomycetota</taxon>
        <taxon>Actinomycetes</taxon>
        <taxon>Mycobacteriales</taxon>
        <taxon>Mycobacteriaceae</taxon>
        <taxon>Mycobacterium</taxon>
        <taxon>Mycobacterium avium complex (MAC)</taxon>
    </lineage>
</organism>
<dbReference type="SUPFAM" id="SSF51735">
    <property type="entry name" value="NAD(P)-binding Rossmann-fold domains"/>
    <property type="match status" value="1"/>
</dbReference>
<dbReference type="PANTHER" id="PTHR43008">
    <property type="entry name" value="BENZIL REDUCTASE"/>
    <property type="match status" value="1"/>
</dbReference>
<accession>A0A1X0FTC2</accession>
<dbReference type="GO" id="GO:0050664">
    <property type="term" value="F:oxidoreductase activity, acting on NAD(P)H, oxygen as acceptor"/>
    <property type="evidence" value="ECO:0007669"/>
    <property type="project" value="TreeGrafter"/>
</dbReference>
<proteinExistence type="inferred from homology"/>
<reference evidence="3" key="3">
    <citation type="submission" date="2020-02" db="EMBL/GenBank/DDBJ databases">
        <authorList>
            <person name="Matsumoto Y."/>
            <person name="Motooka D."/>
            <person name="Nakamura S."/>
        </authorList>
    </citation>
    <scope>NUCLEOTIDE SEQUENCE</scope>
    <source>
        <strain evidence="3">JCM 18113</strain>
    </source>
</reference>
<keyword evidence="2" id="KW-0560">Oxidoreductase</keyword>
<evidence type="ECO:0000256" key="2">
    <source>
        <dbReference type="ARBA" id="ARBA00023002"/>
    </source>
</evidence>
<name>A0A1X0FTC2_MYCNT</name>